<evidence type="ECO:0000313" key="2">
    <source>
        <dbReference type="Proteomes" id="UP000054017"/>
    </source>
</evidence>
<protein>
    <submittedName>
        <fullName evidence="1">Uncharacterized protein</fullName>
    </submittedName>
</protein>
<dbReference type="Proteomes" id="UP000054017">
    <property type="component" value="Unassembled WGS sequence"/>
</dbReference>
<gene>
    <name evidence="1" type="ORF">ABR65_03540</name>
</gene>
<feature type="non-terminal residue" evidence="1">
    <location>
        <position position="75"/>
    </location>
</feature>
<proteinExistence type="predicted"/>
<evidence type="ECO:0000313" key="1">
    <source>
        <dbReference type="EMBL" id="KRO32596.1"/>
    </source>
</evidence>
<sequence>MVWGKTSSSSLDLALAVSAMGQAPTITTHWISTNSRNYRGNTGQRELSFFGRVIINGSSTIANYQLAVTVSSGSA</sequence>
<dbReference type="AlphaFoldDB" id="A0A0R2P3J5"/>
<reference evidence="1 2" key="1">
    <citation type="submission" date="2015-10" db="EMBL/GenBank/DDBJ databases">
        <title>Metagenome-Assembled Genomes uncover a global brackish microbiome.</title>
        <authorList>
            <person name="Hugerth L.W."/>
            <person name="Larsson J."/>
            <person name="Alneberg J."/>
            <person name="Lindh M.V."/>
            <person name="Legrand C."/>
            <person name="Pinhassi J."/>
            <person name="Andersson A.F."/>
        </authorList>
    </citation>
    <scope>NUCLEOTIDE SEQUENCE [LARGE SCALE GENOMIC DNA]</scope>
    <source>
        <strain evidence="1">BACL2 MAG-121220-bin52</strain>
    </source>
</reference>
<dbReference type="EMBL" id="LIAX01000124">
    <property type="protein sequence ID" value="KRO32596.1"/>
    <property type="molecule type" value="Genomic_DNA"/>
</dbReference>
<accession>A0A0R2P3J5</accession>
<comment type="caution">
    <text evidence="1">The sequence shown here is derived from an EMBL/GenBank/DDBJ whole genome shotgun (WGS) entry which is preliminary data.</text>
</comment>
<organism evidence="1 2">
    <name type="scientific">Actinobacteria bacterium BACL2 MAG-121220-bin52</name>
    <dbReference type="NCBI Taxonomy" id="1655573"/>
    <lineage>
        <taxon>Bacteria</taxon>
        <taxon>Bacillati</taxon>
        <taxon>Actinomycetota</taxon>
        <taxon>Actinomycetes</taxon>
        <taxon>Actinomycetes incertae sedis</taxon>
        <taxon>ac1 cluster</taxon>
    </lineage>
</organism>
<name>A0A0R2P3J5_9ACTN</name>